<sequence>MAEPRYSMTWPIPPPVPMRPMMASTMSLAVTPAGRVPFTSTLIHFGRLCGRVWVAMTCSTSLVPMPKASAPKAPWVAVWLSPHTMVMPGRVRPCSGPMTWTIPCNGSPMENSFTPNSLALSRITSTWRAEIGSAMGRWMSAVGTLWSSVATVRSGRRILRPLMRKPSKACGLVTSWTRCRSMYSRSGSPAAEWTTCMSQTFWGSVVGLAIAALSLSPKTADYNVARRLRRARAPWSTSRHTRRP</sequence>
<dbReference type="AlphaFoldDB" id="A0A6J6EI88"/>
<reference evidence="1" key="1">
    <citation type="submission" date="2020-05" db="EMBL/GenBank/DDBJ databases">
        <authorList>
            <person name="Chiriac C."/>
            <person name="Salcher M."/>
            <person name="Ghai R."/>
            <person name="Kavagutti S V."/>
        </authorList>
    </citation>
    <scope>NUCLEOTIDE SEQUENCE</scope>
</reference>
<organism evidence="1">
    <name type="scientific">freshwater metagenome</name>
    <dbReference type="NCBI Taxonomy" id="449393"/>
    <lineage>
        <taxon>unclassified sequences</taxon>
        <taxon>metagenomes</taxon>
        <taxon>ecological metagenomes</taxon>
    </lineage>
</organism>
<dbReference type="EMBL" id="CAEZTS010000040">
    <property type="protein sequence ID" value="CAB4574995.1"/>
    <property type="molecule type" value="Genomic_DNA"/>
</dbReference>
<protein>
    <submittedName>
        <fullName evidence="1">Unannotated protein</fullName>
    </submittedName>
</protein>
<evidence type="ECO:0000313" key="1">
    <source>
        <dbReference type="EMBL" id="CAB4574995.1"/>
    </source>
</evidence>
<gene>
    <name evidence="1" type="ORF">UFOPK1722_00629</name>
</gene>
<name>A0A6J6EI88_9ZZZZ</name>
<accession>A0A6J6EI88</accession>
<proteinExistence type="predicted"/>